<dbReference type="InterPro" id="IPR001482">
    <property type="entry name" value="T2SS/T4SS_dom"/>
</dbReference>
<dbReference type="PANTHER" id="PTHR30258">
    <property type="entry name" value="TYPE II SECRETION SYSTEM PROTEIN GSPE-RELATED"/>
    <property type="match status" value="1"/>
</dbReference>
<dbReference type="AlphaFoldDB" id="F0STE1"/>
<evidence type="ECO:0000313" key="5">
    <source>
        <dbReference type="EMBL" id="ADY60403.1"/>
    </source>
</evidence>
<comment type="similarity">
    <text evidence="1">Belongs to the GSP E family.</text>
</comment>
<accession>F0STE1</accession>
<dbReference type="InterPro" id="IPR027417">
    <property type="entry name" value="P-loop_NTPase"/>
</dbReference>
<evidence type="ECO:0000259" key="4">
    <source>
        <dbReference type="PROSITE" id="PS00662"/>
    </source>
</evidence>
<dbReference type="OrthoDB" id="244550at2"/>
<dbReference type="PROSITE" id="PS00662">
    <property type="entry name" value="T2SP_E"/>
    <property type="match status" value="1"/>
</dbReference>
<dbReference type="Gene3D" id="3.30.450.90">
    <property type="match status" value="1"/>
</dbReference>
<dbReference type="CDD" id="cd01129">
    <property type="entry name" value="PulE-GspE-like"/>
    <property type="match status" value="1"/>
</dbReference>
<organism evidence="5 6">
    <name type="scientific">Rubinisphaera brasiliensis (strain ATCC 49424 / DSM 5305 / JCM 21570 / IAM 15109 / NBRC 103401 / IFAM 1448)</name>
    <name type="common">Planctomyces brasiliensis</name>
    <dbReference type="NCBI Taxonomy" id="756272"/>
    <lineage>
        <taxon>Bacteria</taxon>
        <taxon>Pseudomonadati</taxon>
        <taxon>Planctomycetota</taxon>
        <taxon>Planctomycetia</taxon>
        <taxon>Planctomycetales</taxon>
        <taxon>Planctomycetaceae</taxon>
        <taxon>Rubinisphaera</taxon>
    </lineage>
</organism>
<dbReference type="eggNOG" id="COG2804">
    <property type="taxonomic scope" value="Bacteria"/>
</dbReference>
<dbReference type="GO" id="GO:0005886">
    <property type="term" value="C:plasma membrane"/>
    <property type="evidence" value="ECO:0007669"/>
    <property type="project" value="TreeGrafter"/>
</dbReference>
<keyword evidence="6" id="KW-1185">Reference proteome</keyword>
<dbReference type="PANTHER" id="PTHR30258:SF2">
    <property type="entry name" value="COMG OPERON PROTEIN 1"/>
    <property type="match status" value="1"/>
</dbReference>
<proteinExistence type="inferred from homology"/>
<dbReference type="SUPFAM" id="SSF52540">
    <property type="entry name" value="P-loop containing nucleoside triphosphate hydrolases"/>
    <property type="match status" value="1"/>
</dbReference>
<dbReference type="STRING" id="756272.Plabr_2804"/>
<dbReference type="Pfam" id="PF00437">
    <property type="entry name" value="T2SSE"/>
    <property type="match status" value="1"/>
</dbReference>
<feature type="domain" description="Bacterial type II secretion system protein E" evidence="4">
    <location>
        <begin position="241"/>
        <end position="255"/>
    </location>
</feature>
<dbReference type="Gene3D" id="3.40.50.300">
    <property type="entry name" value="P-loop containing nucleotide triphosphate hydrolases"/>
    <property type="match status" value="1"/>
</dbReference>
<evidence type="ECO:0000256" key="3">
    <source>
        <dbReference type="ARBA" id="ARBA00022840"/>
    </source>
</evidence>
<dbReference type="HOGENOM" id="CLU_013446_2_0_0"/>
<dbReference type="KEGG" id="pbs:Plabr_2804"/>
<sequence>MKLLKSHSEKARPMDDRPLDLAHWFAQQVGDLTAVPVDQVPRIVDQILNSARQVGASDIHLRPLGNGTEMRWRVDGVIQTVAHFPASISTNLVARCKVLANLLTYRVDVPQEGRLLSSQPGIETRISVFPTQFGEKVVIRLFAASGHYERIDQLGLPEDITERMRFYLAQTSGAIILTGPAGSGKTTTIYAALREIIATSSGERSLVSLEDPVEVIVPEVDQTSANPKSGMDMMTGLRSLVRQDPDVIMVGEIRDRETAETVFQASLIGNLILTTFHAGSCTRAISRISDMGIEPYLLRSGLLALFSQRLLRVLCDCKQVSDDPTDTLEGLFETVALPAGCEKCRGTGHLGRRVISESLDPDQPQIADAILNRKDMKELNQLAASSGMVSLRERAAQLVREHIISPQEMVRVLGAS</sequence>
<evidence type="ECO:0000256" key="1">
    <source>
        <dbReference type="ARBA" id="ARBA00006611"/>
    </source>
</evidence>
<evidence type="ECO:0000256" key="2">
    <source>
        <dbReference type="ARBA" id="ARBA00022741"/>
    </source>
</evidence>
<name>F0STE1_RUBBR</name>
<dbReference type="EMBL" id="CP002546">
    <property type="protein sequence ID" value="ADY60403.1"/>
    <property type="molecule type" value="Genomic_DNA"/>
</dbReference>
<dbReference type="Proteomes" id="UP000006860">
    <property type="component" value="Chromosome"/>
</dbReference>
<keyword evidence="2" id="KW-0547">Nucleotide-binding</keyword>
<dbReference type="InterPro" id="IPR003593">
    <property type="entry name" value="AAA+_ATPase"/>
</dbReference>
<reference evidence="6" key="1">
    <citation type="submission" date="2011-02" db="EMBL/GenBank/DDBJ databases">
        <title>The complete genome of Planctomyces brasiliensis DSM 5305.</title>
        <authorList>
            <person name="Lucas S."/>
            <person name="Copeland A."/>
            <person name="Lapidus A."/>
            <person name="Bruce D."/>
            <person name="Goodwin L."/>
            <person name="Pitluck S."/>
            <person name="Kyrpides N."/>
            <person name="Mavromatis K."/>
            <person name="Pagani I."/>
            <person name="Ivanova N."/>
            <person name="Ovchinnikova G."/>
            <person name="Lu M."/>
            <person name="Detter J.C."/>
            <person name="Han C."/>
            <person name="Land M."/>
            <person name="Hauser L."/>
            <person name="Markowitz V."/>
            <person name="Cheng J.-F."/>
            <person name="Hugenholtz P."/>
            <person name="Woyke T."/>
            <person name="Wu D."/>
            <person name="Tindall B."/>
            <person name="Pomrenke H.G."/>
            <person name="Brambilla E."/>
            <person name="Klenk H.-P."/>
            <person name="Eisen J.A."/>
        </authorList>
    </citation>
    <scope>NUCLEOTIDE SEQUENCE [LARGE SCALE GENOMIC DNA]</scope>
    <source>
        <strain evidence="6">ATCC 49424 / DSM 5305 / JCM 21570 / NBRC 103401 / IFAM 1448</strain>
    </source>
</reference>
<evidence type="ECO:0000313" key="6">
    <source>
        <dbReference type="Proteomes" id="UP000006860"/>
    </source>
</evidence>
<dbReference type="GO" id="GO:0005524">
    <property type="term" value="F:ATP binding"/>
    <property type="evidence" value="ECO:0007669"/>
    <property type="project" value="UniProtKB-KW"/>
</dbReference>
<keyword evidence="3" id="KW-0067">ATP-binding</keyword>
<gene>
    <name evidence="5" type="ordered locus">Plabr_2804</name>
</gene>
<dbReference type="SMART" id="SM00382">
    <property type="entry name" value="AAA"/>
    <property type="match status" value="1"/>
</dbReference>
<dbReference type="RefSeq" id="WP_013629125.1">
    <property type="nucleotide sequence ID" value="NC_015174.1"/>
</dbReference>
<protein>
    <submittedName>
        <fullName evidence="5">Type II secretion system protein E</fullName>
    </submittedName>
</protein>
<dbReference type="GO" id="GO:0016887">
    <property type="term" value="F:ATP hydrolysis activity"/>
    <property type="evidence" value="ECO:0007669"/>
    <property type="project" value="TreeGrafter"/>
</dbReference>